<protein>
    <submittedName>
        <fullName evidence="2">Uncharacterized protein</fullName>
    </submittedName>
</protein>
<evidence type="ECO:0000313" key="3">
    <source>
        <dbReference type="Proteomes" id="UP000264006"/>
    </source>
</evidence>
<dbReference type="RefSeq" id="WP_114591809.1">
    <property type="nucleotide sequence ID" value="NZ_CP031165.1"/>
</dbReference>
<dbReference type="OrthoDB" id="9927758at2"/>
<dbReference type="AlphaFoldDB" id="A0A346XYK2"/>
<evidence type="ECO:0000256" key="1">
    <source>
        <dbReference type="SAM" id="MobiDB-lite"/>
    </source>
</evidence>
<reference evidence="2 3" key="1">
    <citation type="submission" date="2018-09" db="EMBL/GenBank/DDBJ databases">
        <title>Complete genome sequence of Euzebya sp. DY32-46 isolated from seawater of Pacific Ocean.</title>
        <authorList>
            <person name="Xu L."/>
            <person name="Wu Y.-H."/>
            <person name="Xu X.-W."/>
        </authorList>
    </citation>
    <scope>NUCLEOTIDE SEQUENCE [LARGE SCALE GENOMIC DNA]</scope>
    <source>
        <strain evidence="2 3">DY32-46</strain>
    </source>
</reference>
<gene>
    <name evidence="2" type="ORF">DVS28_a2619</name>
</gene>
<dbReference type="Proteomes" id="UP000264006">
    <property type="component" value="Chromosome"/>
</dbReference>
<proteinExistence type="predicted"/>
<dbReference type="EMBL" id="CP031165">
    <property type="protein sequence ID" value="AXV07299.1"/>
    <property type="molecule type" value="Genomic_DNA"/>
</dbReference>
<name>A0A346XYK2_9ACTN</name>
<organism evidence="2 3">
    <name type="scientific">Euzebya pacifica</name>
    <dbReference type="NCBI Taxonomy" id="1608957"/>
    <lineage>
        <taxon>Bacteria</taxon>
        <taxon>Bacillati</taxon>
        <taxon>Actinomycetota</taxon>
        <taxon>Nitriliruptoria</taxon>
        <taxon>Euzebyales</taxon>
    </lineage>
</organism>
<sequence>MQLPAERRRAVVSLVAAVAAVLAVAAISGVMVGSGLSNLVGPVDLVPTADAVTRTTGEWDPDAPALPAPVERE</sequence>
<keyword evidence="3" id="KW-1185">Reference proteome</keyword>
<accession>A0A346XYK2</accession>
<feature type="region of interest" description="Disordered" evidence="1">
    <location>
        <begin position="54"/>
        <end position="73"/>
    </location>
</feature>
<dbReference type="KEGG" id="euz:DVS28_a2619"/>
<evidence type="ECO:0000313" key="2">
    <source>
        <dbReference type="EMBL" id="AXV07299.1"/>
    </source>
</evidence>